<reference evidence="2" key="1">
    <citation type="submission" date="2021-01" db="EMBL/GenBank/DDBJ databases">
        <title>Modified the classification status of verrucomicrobia.</title>
        <authorList>
            <person name="Feng X."/>
        </authorList>
    </citation>
    <scope>NUCLEOTIDE SEQUENCE</scope>
    <source>
        <strain evidence="2">JCM 18052</strain>
    </source>
</reference>
<evidence type="ECO:0000313" key="2">
    <source>
        <dbReference type="EMBL" id="MBK1816880.1"/>
    </source>
</evidence>
<feature type="transmembrane region" description="Helical" evidence="1">
    <location>
        <begin position="56"/>
        <end position="79"/>
    </location>
</feature>
<protein>
    <submittedName>
        <fullName evidence="2">Uncharacterized protein</fullName>
    </submittedName>
</protein>
<keyword evidence="1" id="KW-1133">Transmembrane helix</keyword>
<evidence type="ECO:0000256" key="1">
    <source>
        <dbReference type="SAM" id="Phobius"/>
    </source>
</evidence>
<keyword evidence="3" id="KW-1185">Reference proteome</keyword>
<sequence length="261" mass="29045">MKEVMRAKRRFVNRLWLAGGLLVFTSFGILREIVIFSGQPEIEFPRFLQNLNRMNILPRFSAFIATSAVVAALSVGSAFGQAAKVVVEKPVFDDLPSPEFSGGKQKSFKPGDWLEMEAKLKVSLAPEPPSKTAEKITVKWYIAVKNPDKAGTFLLLTKTVEHVNVPLEQEVYCSAYLSPASIKRLTGSDKGGKNAVEFVGYEVLVNGEKKAEETNKGKAGWWNAASDKISRSESVPLLSKLETPFANMWWDRYAEVGVERR</sequence>
<organism evidence="2 3">
    <name type="scientific">Luteolibacter yonseiensis</name>
    <dbReference type="NCBI Taxonomy" id="1144680"/>
    <lineage>
        <taxon>Bacteria</taxon>
        <taxon>Pseudomonadati</taxon>
        <taxon>Verrucomicrobiota</taxon>
        <taxon>Verrucomicrobiia</taxon>
        <taxon>Verrucomicrobiales</taxon>
        <taxon>Verrucomicrobiaceae</taxon>
        <taxon>Luteolibacter</taxon>
    </lineage>
</organism>
<accession>A0A934R7Y4</accession>
<name>A0A934R7Y4_9BACT</name>
<keyword evidence="1" id="KW-0812">Transmembrane</keyword>
<dbReference type="EMBL" id="JAENIK010000011">
    <property type="protein sequence ID" value="MBK1816880.1"/>
    <property type="molecule type" value="Genomic_DNA"/>
</dbReference>
<keyword evidence="1" id="KW-0472">Membrane</keyword>
<comment type="caution">
    <text evidence="2">The sequence shown here is derived from an EMBL/GenBank/DDBJ whole genome shotgun (WGS) entry which is preliminary data.</text>
</comment>
<dbReference type="Proteomes" id="UP000600139">
    <property type="component" value="Unassembled WGS sequence"/>
</dbReference>
<dbReference type="InterPro" id="IPR049970">
    <property type="entry name" value="Amuc_1102-like"/>
</dbReference>
<dbReference type="NCBIfam" id="NF042424">
    <property type="entry name" value="Amuc_1102_rel"/>
    <property type="match status" value="1"/>
</dbReference>
<evidence type="ECO:0000313" key="3">
    <source>
        <dbReference type="Proteomes" id="UP000600139"/>
    </source>
</evidence>
<gene>
    <name evidence="2" type="ORF">JIN84_14740</name>
</gene>
<dbReference type="RefSeq" id="WP_200351804.1">
    <property type="nucleotide sequence ID" value="NZ_BAABHZ010000006.1"/>
</dbReference>
<dbReference type="AlphaFoldDB" id="A0A934R7Y4"/>
<proteinExistence type="predicted"/>
<feature type="transmembrane region" description="Helical" evidence="1">
    <location>
        <begin position="15"/>
        <end position="36"/>
    </location>
</feature>